<evidence type="ECO:0000313" key="1">
    <source>
        <dbReference type="EMBL" id="GAG91376.1"/>
    </source>
</evidence>
<dbReference type="EMBL" id="BART01025944">
    <property type="protein sequence ID" value="GAG91376.1"/>
    <property type="molecule type" value="Genomic_DNA"/>
</dbReference>
<name>X1D4G5_9ZZZZ</name>
<gene>
    <name evidence="1" type="ORF">S01H4_46432</name>
</gene>
<feature type="non-terminal residue" evidence="1">
    <location>
        <position position="1"/>
    </location>
</feature>
<comment type="caution">
    <text evidence="1">The sequence shown here is derived from an EMBL/GenBank/DDBJ whole genome shotgun (WGS) entry which is preliminary data.</text>
</comment>
<protein>
    <submittedName>
        <fullName evidence="1">Uncharacterized protein</fullName>
    </submittedName>
</protein>
<organism evidence="1">
    <name type="scientific">marine sediment metagenome</name>
    <dbReference type="NCBI Taxonomy" id="412755"/>
    <lineage>
        <taxon>unclassified sequences</taxon>
        <taxon>metagenomes</taxon>
        <taxon>ecological metagenomes</taxon>
    </lineage>
</organism>
<proteinExistence type="predicted"/>
<dbReference type="AlphaFoldDB" id="X1D4G5"/>
<accession>X1D4G5</accession>
<sequence>FLTDQDYNTLYLNSTPQVGVDTILYKMQFAAPASKLTVEPITILQEFPNNFLGATPTFSWYTPKMYMYVVFYAPLSLDPVTISNIRVSAYVAVDEKPASYLSYMLGNIREKSIAQIAKIAKLGRFIPTSRIIGQTFPMYLYGGARSQLMMNSTGLANFYYQLDPLSPEDMLTTAQQRTFIAASREMVGFDQPFGSDAGGALGNAPDWISMIALTGVVSGAVRDQWPPLKYDDNGNVRML</sequence>
<reference evidence="1" key="1">
    <citation type="journal article" date="2014" name="Front. Microbiol.">
        <title>High frequency of phylogenetically diverse reductive dehalogenase-homologous genes in deep subseafloor sedimentary metagenomes.</title>
        <authorList>
            <person name="Kawai M."/>
            <person name="Futagami T."/>
            <person name="Toyoda A."/>
            <person name="Takaki Y."/>
            <person name="Nishi S."/>
            <person name="Hori S."/>
            <person name="Arai W."/>
            <person name="Tsubouchi T."/>
            <person name="Morono Y."/>
            <person name="Uchiyama I."/>
            <person name="Ito T."/>
            <person name="Fujiyama A."/>
            <person name="Inagaki F."/>
            <person name="Takami H."/>
        </authorList>
    </citation>
    <scope>NUCLEOTIDE SEQUENCE</scope>
    <source>
        <strain evidence="1">Expedition CK06-06</strain>
    </source>
</reference>